<organism evidence="3 4">
    <name type="scientific">Actinoallomurus vinaceus</name>
    <dbReference type="NCBI Taxonomy" id="1080074"/>
    <lineage>
        <taxon>Bacteria</taxon>
        <taxon>Bacillati</taxon>
        <taxon>Actinomycetota</taxon>
        <taxon>Actinomycetes</taxon>
        <taxon>Streptosporangiales</taxon>
        <taxon>Thermomonosporaceae</taxon>
        <taxon>Actinoallomurus</taxon>
    </lineage>
</organism>
<keyword evidence="4" id="KW-1185">Reference proteome</keyword>
<dbReference type="PROSITE" id="PS51257">
    <property type="entry name" value="PROKAR_LIPOPROTEIN"/>
    <property type="match status" value="1"/>
</dbReference>
<dbReference type="RefSeq" id="WP_345443577.1">
    <property type="nucleotide sequence ID" value="NZ_BAABHK010000030.1"/>
</dbReference>
<feature type="region of interest" description="Disordered" evidence="1">
    <location>
        <begin position="33"/>
        <end position="52"/>
    </location>
</feature>
<dbReference type="InterPro" id="IPR021109">
    <property type="entry name" value="Peptidase_aspartic_dom_sf"/>
</dbReference>
<dbReference type="CDD" id="cd05483">
    <property type="entry name" value="retropepsin_like_bacteria"/>
    <property type="match status" value="1"/>
</dbReference>
<accession>A0ABP8UW34</accession>
<dbReference type="Gene3D" id="2.40.70.10">
    <property type="entry name" value="Acid Proteases"/>
    <property type="match status" value="1"/>
</dbReference>
<feature type="chain" id="PRO_5046493263" description="Peptidase A2 domain-containing protein" evidence="2">
    <location>
        <begin position="23"/>
        <end position="187"/>
    </location>
</feature>
<proteinExistence type="predicted"/>
<dbReference type="Pfam" id="PF13650">
    <property type="entry name" value="Asp_protease_2"/>
    <property type="match status" value="1"/>
</dbReference>
<feature type="compositionally biased region" description="Low complexity" evidence="1">
    <location>
        <begin position="33"/>
        <end position="48"/>
    </location>
</feature>
<comment type="caution">
    <text evidence="3">The sequence shown here is derived from an EMBL/GenBank/DDBJ whole genome shotgun (WGS) entry which is preliminary data.</text>
</comment>
<evidence type="ECO:0000313" key="3">
    <source>
        <dbReference type="EMBL" id="GAA4639965.1"/>
    </source>
</evidence>
<evidence type="ECO:0008006" key="5">
    <source>
        <dbReference type="Google" id="ProtNLM"/>
    </source>
</evidence>
<protein>
    <recommendedName>
        <fullName evidence="5">Peptidase A2 domain-containing protein</fullName>
    </recommendedName>
</protein>
<evidence type="ECO:0000256" key="1">
    <source>
        <dbReference type="SAM" id="MobiDB-lite"/>
    </source>
</evidence>
<sequence>MSRTMITGLLLAVALPVAIGCAETQVRPAATASSHVPAGSAPVSPAPSQLGALSPVQTGSGFSLPMRVVNSGDGTLVFVPVRVNGRGPYEFVLDTGSSNSSVDRSLVRRLGLPRTGQQHRVQGVTGSGTVPIVKVRQWTIGGIPLRARSLAVVDLGMGVSGLLGSDELRHFSSITLDFQHDRINFQP</sequence>
<reference evidence="4" key="1">
    <citation type="journal article" date="2019" name="Int. J. Syst. Evol. Microbiol.">
        <title>The Global Catalogue of Microorganisms (GCM) 10K type strain sequencing project: providing services to taxonomists for standard genome sequencing and annotation.</title>
        <authorList>
            <consortium name="The Broad Institute Genomics Platform"/>
            <consortium name="The Broad Institute Genome Sequencing Center for Infectious Disease"/>
            <person name="Wu L."/>
            <person name="Ma J."/>
        </authorList>
    </citation>
    <scope>NUCLEOTIDE SEQUENCE [LARGE SCALE GENOMIC DNA]</scope>
    <source>
        <strain evidence="4">JCM 17939</strain>
    </source>
</reference>
<evidence type="ECO:0000313" key="4">
    <source>
        <dbReference type="Proteomes" id="UP001501442"/>
    </source>
</evidence>
<evidence type="ECO:0000256" key="2">
    <source>
        <dbReference type="SAM" id="SignalP"/>
    </source>
</evidence>
<keyword evidence="2" id="KW-0732">Signal</keyword>
<dbReference type="Proteomes" id="UP001501442">
    <property type="component" value="Unassembled WGS sequence"/>
</dbReference>
<dbReference type="SUPFAM" id="SSF50630">
    <property type="entry name" value="Acid proteases"/>
    <property type="match status" value="1"/>
</dbReference>
<dbReference type="EMBL" id="BAABHK010000030">
    <property type="protein sequence ID" value="GAA4639965.1"/>
    <property type="molecule type" value="Genomic_DNA"/>
</dbReference>
<feature type="signal peptide" evidence="2">
    <location>
        <begin position="1"/>
        <end position="22"/>
    </location>
</feature>
<name>A0ABP8UW34_9ACTN</name>
<dbReference type="InterPro" id="IPR034122">
    <property type="entry name" value="Retropepsin-like_bacterial"/>
</dbReference>
<gene>
    <name evidence="3" type="ORF">GCM10023196_103620</name>
</gene>